<keyword evidence="3" id="KW-1185">Reference proteome</keyword>
<reference evidence="2 3" key="1">
    <citation type="submission" date="2024-05" db="EMBL/GenBank/DDBJ databases">
        <authorList>
            <person name="Wallberg A."/>
        </authorList>
    </citation>
    <scope>NUCLEOTIDE SEQUENCE [LARGE SCALE GENOMIC DNA]</scope>
</reference>
<dbReference type="AlphaFoldDB" id="A0AAV2QKX5"/>
<protein>
    <submittedName>
        <fullName evidence="2">Uncharacterized protein</fullName>
    </submittedName>
</protein>
<name>A0AAV2QKX5_MEGNR</name>
<accession>A0AAV2QKX5</accession>
<evidence type="ECO:0000256" key="1">
    <source>
        <dbReference type="SAM" id="MobiDB-lite"/>
    </source>
</evidence>
<organism evidence="2 3">
    <name type="scientific">Meganyctiphanes norvegica</name>
    <name type="common">Northern krill</name>
    <name type="synonym">Thysanopoda norvegica</name>
    <dbReference type="NCBI Taxonomy" id="48144"/>
    <lineage>
        <taxon>Eukaryota</taxon>
        <taxon>Metazoa</taxon>
        <taxon>Ecdysozoa</taxon>
        <taxon>Arthropoda</taxon>
        <taxon>Crustacea</taxon>
        <taxon>Multicrustacea</taxon>
        <taxon>Malacostraca</taxon>
        <taxon>Eumalacostraca</taxon>
        <taxon>Eucarida</taxon>
        <taxon>Euphausiacea</taxon>
        <taxon>Euphausiidae</taxon>
        <taxon>Meganyctiphanes</taxon>
    </lineage>
</organism>
<sequence length="283" mass="31059">MVPWGVCGWCSGGHGSRQRGAQNYRYEVVYRRDDSLYSGPDYLESLPGGRTRPPLIHPGYSGHPNPFHPPPHPLHHGPPLHHPPPHHLHHHQRLPSPQHPHSLNYRYPSPLQLGIPVGPRLPPPAFHSPAVVDSLTRQNRHNQQLLRLHSPAGRQGHHQYPSYNRQQAWLSAGNLGADTTSRPPPALPGWRSAPILPPHYRDSSISSRDASRSDSRDISQASSAHSTRPLLGGGGGGRPLRPRPPPLITKGLPSPPDKRVGPPYSPRTPLSPGPPGYAEAFSF</sequence>
<proteinExistence type="predicted"/>
<feature type="compositionally biased region" description="Basic residues" evidence="1">
    <location>
        <begin position="73"/>
        <end position="93"/>
    </location>
</feature>
<evidence type="ECO:0000313" key="3">
    <source>
        <dbReference type="Proteomes" id="UP001497623"/>
    </source>
</evidence>
<dbReference type="EMBL" id="CAXKWB010006958">
    <property type="protein sequence ID" value="CAL4085249.1"/>
    <property type="molecule type" value="Genomic_DNA"/>
</dbReference>
<gene>
    <name evidence="2" type="ORF">MNOR_LOCUS12628</name>
</gene>
<feature type="compositionally biased region" description="Pro residues" evidence="1">
    <location>
        <begin position="263"/>
        <end position="275"/>
    </location>
</feature>
<dbReference type="Proteomes" id="UP001497623">
    <property type="component" value="Unassembled WGS sequence"/>
</dbReference>
<feature type="region of interest" description="Disordered" evidence="1">
    <location>
        <begin position="45"/>
        <end position="107"/>
    </location>
</feature>
<feature type="region of interest" description="Disordered" evidence="1">
    <location>
        <begin position="174"/>
        <end position="283"/>
    </location>
</feature>
<comment type="caution">
    <text evidence="2">The sequence shown here is derived from an EMBL/GenBank/DDBJ whole genome shotgun (WGS) entry which is preliminary data.</text>
</comment>
<evidence type="ECO:0000313" key="2">
    <source>
        <dbReference type="EMBL" id="CAL4085249.1"/>
    </source>
</evidence>
<feature type="non-terminal residue" evidence="2">
    <location>
        <position position="283"/>
    </location>
</feature>
<feature type="compositionally biased region" description="Low complexity" evidence="1">
    <location>
        <begin position="218"/>
        <end position="230"/>
    </location>
</feature>